<name>A0ABD6AR30_9EURY</name>
<keyword evidence="2" id="KW-1185">Reference proteome</keyword>
<evidence type="ECO:0000313" key="2">
    <source>
        <dbReference type="Proteomes" id="UP001597187"/>
    </source>
</evidence>
<gene>
    <name evidence="1" type="ORF">ACFSBT_03485</name>
</gene>
<proteinExistence type="predicted"/>
<dbReference type="EMBL" id="JBHUDC010000002">
    <property type="protein sequence ID" value="MFD1512340.1"/>
    <property type="molecule type" value="Genomic_DNA"/>
</dbReference>
<comment type="caution">
    <text evidence="1">The sequence shown here is derived from an EMBL/GenBank/DDBJ whole genome shotgun (WGS) entry which is preliminary data.</text>
</comment>
<dbReference type="RefSeq" id="WP_250872320.1">
    <property type="nucleotide sequence ID" value="NZ_JALXFV010000002.1"/>
</dbReference>
<evidence type="ECO:0000313" key="1">
    <source>
        <dbReference type="EMBL" id="MFD1512340.1"/>
    </source>
</evidence>
<accession>A0ABD6AR30</accession>
<dbReference type="AlphaFoldDB" id="A0ABD6AR30"/>
<dbReference type="Proteomes" id="UP001597187">
    <property type="component" value="Unassembled WGS sequence"/>
</dbReference>
<reference evidence="1 2" key="1">
    <citation type="journal article" date="2019" name="Int. J. Syst. Evol. Microbiol.">
        <title>The Global Catalogue of Microorganisms (GCM) 10K type strain sequencing project: providing services to taxonomists for standard genome sequencing and annotation.</title>
        <authorList>
            <consortium name="The Broad Institute Genomics Platform"/>
            <consortium name="The Broad Institute Genome Sequencing Center for Infectious Disease"/>
            <person name="Wu L."/>
            <person name="Ma J."/>
        </authorList>
    </citation>
    <scope>NUCLEOTIDE SEQUENCE [LARGE SCALE GENOMIC DNA]</scope>
    <source>
        <strain evidence="1 2">CGMCC 1.12563</strain>
    </source>
</reference>
<protein>
    <submittedName>
        <fullName evidence="1">Uncharacterized protein</fullName>
    </submittedName>
</protein>
<sequence>MALAETLLASKVKLALVGLLVVTGVGAGAVATGAVDVDGVLGQETDLADTVPDDATMVMRFDSGVVEDDTTKQMVNAALETQAESSPNYDGPESYTELIEDAEEESADSDLSLDGFHEAVVFGDTASTGFGGEQYVGVLVRADWTPEEVVNASESEFTTYEETTVKGYTVYEPNETSQFGSSEQIGVVEDGVYVIGTPDVVRDTLAVAAGDESSFDGELREQYDSTQDGYFQFAMEVPQQQIPDSAYENSGAPINTNVFADVRYVSGAYYTDGDTVGMAVGMATDAESDAEDIQEVTDGGISLLKGTVENETAKETLDDVTIERDGTRVTLTFEQTADEMSELVRLYYRMMAMPLGATGPTY</sequence>
<organism evidence="1 2">
    <name type="scientific">Halomarina rubra</name>
    <dbReference type="NCBI Taxonomy" id="2071873"/>
    <lineage>
        <taxon>Archaea</taxon>
        <taxon>Methanobacteriati</taxon>
        <taxon>Methanobacteriota</taxon>
        <taxon>Stenosarchaea group</taxon>
        <taxon>Halobacteria</taxon>
        <taxon>Halobacteriales</taxon>
        <taxon>Natronomonadaceae</taxon>
        <taxon>Halomarina</taxon>
    </lineage>
</organism>